<reference evidence="2" key="3">
    <citation type="submission" date="2025-09" db="UniProtKB">
        <authorList>
            <consortium name="Ensembl"/>
        </authorList>
    </citation>
    <scope>IDENTIFICATION</scope>
</reference>
<reference evidence="2" key="2">
    <citation type="submission" date="2025-08" db="UniProtKB">
        <authorList>
            <consortium name="Ensembl"/>
        </authorList>
    </citation>
    <scope>IDENTIFICATION</scope>
</reference>
<feature type="compositionally biased region" description="Polar residues" evidence="1">
    <location>
        <begin position="710"/>
        <end position="724"/>
    </location>
</feature>
<evidence type="ECO:0000313" key="3">
    <source>
        <dbReference type="Proteomes" id="UP000016666"/>
    </source>
</evidence>
<sequence length="1021" mass="110871">MELGKHERKVSGREALEEKQTLCYGQQSGKGDSQITSPVSFISEGQVTSQESETKPLTFTFVPSIGRLPTHFEVVDVSKYLVTIPEEPKDLSNQEIINKSNIVSNEQSLNSSVRQDRVPAIHPDSTQTVLQSLGCNPSRGEMQENDLFKAEFILITDSGDEDEAAAASINIQRPSNGYGPISAQLLATSHVSPGPETRKPSDGHLPGAGLSHSTTDQQKQQLISTLSDHLSSKPPAVHLISPTNLKVACGAMVNLNQASSLEDSHNNWQSAIRSSKQDSSLYFQSASHSSAPSMSKISSCASNICYSSPQLYGNLQTPSLHSPVCVCKMGDFTTSSIPAKSLSVFPKPSCSAEIQESSSQPLSPSSSKRLKALSPLPVRITTHSLSPSPKPLSPPSLYGSSSTICSVNEPCTQISSRGYLAKSGVRSPLPTRLTLLTAILRSGSSQRRPLSPASCPTFSPSSLCSSTLAIDQKCKTTPPTPRKSISSPPVRPDSPSREEHWSSGWAQHVPLHSKPHPAPRARSLSPRRHLPVRTPSPDSRSPQLSPISSHRKSIANPGWQSMLPALAMPPSAPAHSSLAHPTSPPPEGLHHPASRSQAPQRCQRVHTYSPIFTCQSYPLLSPTRLSGTFSPTQEKQLSPSPSLSTSTSRSKSDSSQKSAQELSTPSPTPSSVSKQWSLSRPDSASPVLQTCSINPHPLQLHSSLMHRSYRSNSQSPRPEKSATSPVLKCRSPVSNKSPCTLPSRPRELTSPQSFSLPSDHENIKPKQYKIKTSYKAFAAIPTNTLLMEQKALEEPTKTASVIEGTALDTHSEMCSPAQLRQQTEELCAVIDQVLQDPLTMRRCESSPSFLQMNTESDGGKVSSTLQRAAGRETRYANLYKSTPMVAESQMTKPGVIRPVLVKAKSAQQKEEPYQPNPFKKYLEEISDQDIEQETVLLHPLYPTKTIPPNKSPLHPLRVSLADCLNPGPFSHLSAIMCDVHENPYSPYCHNSLYNKTSHPIVPIPENETLSSKEVTNERGSI</sequence>
<feature type="region of interest" description="Disordered" evidence="1">
    <location>
        <begin position="190"/>
        <end position="222"/>
    </location>
</feature>
<keyword evidence="3" id="KW-1185">Reference proteome</keyword>
<dbReference type="Pfam" id="PF15274">
    <property type="entry name" value="MLIP"/>
    <property type="match status" value="1"/>
</dbReference>
<dbReference type="GO" id="GO:0000122">
    <property type="term" value="P:negative regulation of transcription by RNA polymerase II"/>
    <property type="evidence" value="ECO:0007669"/>
    <property type="project" value="Ensembl"/>
</dbReference>
<dbReference type="GO" id="GO:0016605">
    <property type="term" value="C:PML body"/>
    <property type="evidence" value="ECO:0007669"/>
    <property type="project" value="Ensembl"/>
</dbReference>
<dbReference type="InterPro" id="IPR029331">
    <property type="entry name" value="MLIP"/>
</dbReference>
<protein>
    <submittedName>
        <fullName evidence="2">Muscular LMNA interacting protein</fullName>
    </submittedName>
</protein>
<name>U3I3J3_ANAPP</name>
<dbReference type="HOGENOM" id="CLU_047719_0_1_1"/>
<dbReference type="GO" id="GO:1903243">
    <property type="term" value="P:negative regulation of cardiac muscle hypertrophy in response to stress"/>
    <property type="evidence" value="ECO:0007669"/>
    <property type="project" value="Ensembl"/>
</dbReference>
<feature type="region of interest" description="Disordered" evidence="1">
    <location>
        <begin position="443"/>
        <end position="602"/>
    </location>
</feature>
<feature type="compositionally biased region" description="Polar residues" evidence="1">
    <location>
        <begin position="536"/>
        <end position="548"/>
    </location>
</feature>
<dbReference type="PANTHER" id="PTHR31514:SF1">
    <property type="entry name" value="MUSCULAR LMNA-INTERACTING PROTEIN"/>
    <property type="match status" value="1"/>
</dbReference>
<feature type="region of interest" description="Disordered" evidence="1">
    <location>
        <begin position="625"/>
        <end position="694"/>
    </location>
</feature>
<dbReference type="GO" id="GO:0006366">
    <property type="term" value="P:transcription by RNA polymerase II"/>
    <property type="evidence" value="ECO:0007669"/>
    <property type="project" value="Ensembl"/>
</dbReference>
<evidence type="ECO:0000313" key="2">
    <source>
        <dbReference type="Ensembl" id="ENSAPLP00000001814.2"/>
    </source>
</evidence>
<feature type="compositionally biased region" description="Basic and acidic residues" evidence="1">
    <location>
        <begin position="9"/>
        <end position="20"/>
    </location>
</feature>
<proteinExistence type="predicted"/>
<dbReference type="GO" id="GO:0003714">
    <property type="term" value="F:transcription corepressor activity"/>
    <property type="evidence" value="ECO:0007669"/>
    <property type="project" value="Ensembl"/>
</dbReference>
<feature type="compositionally biased region" description="Polar residues" evidence="1">
    <location>
        <begin position="23"/>
        <end position="48"/>
    </location>
</feature>
<dbReference type="GO" id="GO:0042383">
    <property type="term" value="C:sarcolemma"/>
    <property type="evidence" value="ECO:0007669"/>
    <property type="project" value="Ensembl"/>
</dbReference>
<feature type="compositionally biased region" description="Polar residues" evidence="1">
    <location>
        <begin position="674"/>
        <end position="693"/>
    </location>
</feature>
<feature type="compositionally biased region" description="Basic residues" evidence="1">
    <location>
        <begin position="511"/>
        <end position="531"/>
    </location>
</feature>
<feature type="region of interest" description="Disordered" evidence="1">
    <location>
        <begin position="707"/>
        <end position="761"/>
    </location>
</feature>
<dbReference type="Proteomes" id="UP000016666">
    <property type="component" value="Chromosome 3"/>
</dbReference>
<feature type="compositionally biased region" description="Polar residues" evidence="1">
    <location>
        <begin position="443"/>
        <end position="469"/>
    </location>
</feature>
<gene>
    <name evidence="2" type="primary">MLIP</name>
</gene>
<dbReference type="GeneTree" id="ENSGT00390000015862"/>
<feature type="compositionally biased region" description="Low complexity" evidence="1">
    <location>
        <begin position="561"/>
        <end position="581"/>
    </location>
</feature>
<evidence type="ECO:0000256" key="1">
    <source>
        <dbReference type="SAM" id="MobiDB-lite"/>
    </source>
</evidence>
<dbReference type="PANTHER" id="PTHR31514">
    <property type="entry name" value="MUSCULAR LMNA-INTERACTING PROTEIN MLIP"/>
    <property type="match status" value="1"/>
</dbReference>
<feature type="compositionally biased region" description="Polar residues" evidence="1">
    <location>
        <begin position="625"/>
        <end position="635"/>
    </location>
</feature>
<feature type="compositionally biased region" description="Polar residues" evidence="1">
    <location>
        <begin position="211"/>
        <end position="222"/>
    </location>
</feature>
<accession>U3I3J3</accession>
<feature type="region of interest" description="Disordered" evidence="1">
    <location>
        <begin position="1"/>
        <end position="48"/>
    </location>
</feature>
<organism evidence="2 3">
    <name type="scientific">Anas platyrhynchos platyrhynchos</name>
    <name type="common">Northern mallard</name>
    <dbReference type="NCBI Taxonomy" id="8840"/>
    <lineage>
        <taxon>Eukaryota</taxon>
        <taxon>Metazoa</taxon>
        <taxon>Chordata</taxon>
        <taxon>Craniata</taxon>
        <taxon>Vertebrata</taxon>
        <taxon>Euteleostomi</taxon>
        <taxon>Archelosauria</taxon>
        <taxon>Archosauria</taxon>
        <taxon>Dinosauria</taxon>
        <taxon>Saurischia</taxon>
        <taxon>Theropoda</taxon>
        <taxon>Coelurosauria</taxon>
        <taxon>Aves</taxon>
        <taxon>Neognathae</taxon>
        <taxon>Galloanserae</taxon>
        <taxon>Anseriformes</taxon>
        <taxon>Anatidae</taxon>
        <taxon>Anatinae</taxon>
        <taxon>Anas</taxon>
    </lineage>
</organism>
<reference evidence="2 3" key="1">
    <citation type="submission" date="2017-10" db="EMBL/GenBank/DDBJ databases">
        <title>A new Pekin duck reference genome.</title>
        <authorList>
            <person name="Hou Z.-C."/>
            <person name="Zhou Z.-K."/>
            <person name="Zhu F."/>
            <person name="Hou S.-S."/>
        </authorList>
    </citation>
    <scope>NUCLEOTIDE SEQUENCE [LARGE SCALE GENOMIC DNA]</scope>
</reference>
<dbReference type="GO" id="GO:0005635">
    <property type="term" value="C:nuclear envelope"/>
    <property type="evidence" value="ECO:0007669"/>
    <property type="project" value="Ensembl"/>
</dbReference>
<dbReference type="Ensembl" id="ENSAPLT00000002390.2">
    <property type="protein sequence ID" value="ENSAPLP00000001814.2"/>
    <property type="gene ID" value="ENSAPLG00000002307.2"/>
</dbReference>
<dbReference type="GO" id="GO:0005521">
    <property type="term" value="F:lamin binding"/>
    <property type="evidence" value="ECO:0007669"/>
    <property type="project" value="Ensembl"/>
</dbReference>
<dbReference type="AlphaFoldDB" id="U3I3J3"/>
<feature type="compositionally biased region" description="Low complexity" evidence="1">
    <location>
        <begin position="636"/>
        <end position="673"/>
    </location>
</feature>